<dbReference type="Proteomes" id="UP000327493">
    <property type="component" value="Unassembled WGS sequence"/>
</dbReference>
<sequence>MTSVFLISVCLCLSSGLLAANGQAPCPSGWSQFGSRCFLFSAAPKTWLNGETFCQTTGGNLASIHSEEEQVFLKDYIKREYGSYPRTWIGGFDAVKEDTWMWTDGSKFNFKSWNRGEPNNNAGGENCLVMNWYEGQWNDWACTNQTSFACSKNLCV</sequence>
<dbReference type="PRINTS" id="PR01504">
    <property type="entry name" value="PNCREATITSAP"/>
</dbReference>
<dbReference type="Pfam" id="PF00059">
    <property type="entry name" value="Lectin_C"/>
    <property type="match status" value="1"/>
</dbReference>
<name>A0A5J5CEE7_9PERO</name>
<dbReference type="InterPro" id="IPR050111">
    <property type="entry name" value="C-type_lectin/snaclec_domain"/>
</dbReference>
<dbReference type="SUPFAM" id="SSF56436">
    <property type="entry name" value="C-type lectin-like"/>
    <property type="match status" value="1"/>
</dbReference>
<dbReference type="InterPro" id="IPR018378">
    <property type="entry name" value="C-type_lectin_CS"/>
</dbReference>
<reference evidence="4 5" key="1">
    <citation type="submission" date="2019-08" db="EMBL/GenBank/DDBJ databases">
        <title>A chromosome-level genome assembly, high-density linkage maps, and genome scans reveal the genomic architecture of hybrid incompatibilities underlying speciation via character displacement in darters (Percidae: Etheostominae).</title>
        <authorList>
            <person name="Moran R.L."/>
            <person name="Catchen J.M."/>
            <person name="Fuller R.C."/>
        </authorList>
    </citation>
    <scope>NUCLEOTIDE SEQUENCE [LARGE SCALE GENOMIC DNA]</scope>
    <source>
        <strain evidence="4">EspeVRDwgs_2016</strain>
        <tissue evidence="4">Muscle</tissue>
    </source>
</reference>
<evidence type="ECO:0000313" key="5">
    <source>
        <dbReference type="Proteomes" id="UP000327493"/>
    </source>
</evidence>
<evidence type="ECO:0000313" key="4">
    <source>
        <dbReference type="EMBL" id="KAA8578956.1"/>
    </source>
</evidence>
<proteinExistence type="predicted"/>
<evidence type="ECO:0000256" key="2">
    <source>
        <dbReference type="SAM" id="SignalP"/>
    </source>
</evidence>
<gene>
    <name evidence="4" type="ORF">FQN60_006048</name>
</gene>
<feature type="signal peptide" evidence="2">
    <location>
        <begin position="1"/>
        <end position="19"/>
    </location>
</feature>
<evidence type="ECO:0000256" key="1">
    <source>
        <dbReference type="ARBA" id="ARBA00023157"/>
    </source>
</evidence>
<dbReference type="SMART" id="SM00034">
    <property type="entry name" value="CLECT"/>
    <property type="match status" value="1"/>
</dbReference>
<dbReference type="PANTHER" id="PTHR22803">
    <property type="entry name" value="MANNOSE, PHOSPHOLIPASE, LECTIN RECEPTOR RELATED"/>
    <property type="match status" value="1"/>
</dbReference>
<keyword evidence="5" id="KW-1185">Reference proteome</keyword>
<evidence type="ECO:0000259" key="3">
    <source>
        <dbReference type="PROSITE" id="PS50041"/>
    </source>
</evidence>
<dbReference type="InterPro" id="IPR016186">
    <property type="entry name" value="C-type_lectin-like/link_sf"/>
</dbReference>
<dbReference type="InterPro" id="IPR016187">
    <property type="entry name" value="CTDL_fold"/>
</dbReference>
<protein>
    <recommendedName>
        <fullName evidence="3">C-type lectin domain-containing protein</fullName>
    </recommendedName>
</protein>
<comment type="caution">
    <text evidence="4">The sequence shown here is derived from an EMBL/GenBank/DDBJ whole genome shotgun (WGS) entry which is preliminary data.</text>
</comment>
<dbReference type="PROSITE" id="PS00615">
    <property type="entry name" value="C_TYPE_LECTIN_1"/>
    <property type="match status" value="1"/>
</dbReference>
<feature type="domain" description="C-type lectin" evidence="3">
    <location>
        <begin position="33"/>
        <end position="151"/>
    </location>
</feature>
<organism evidence="4 5">
    <name type="scientific">Etheostoma spectabile</name>
    <name type="common">orangethroat darter</name>
    <dbReference type="NCBI Taxonomy" id="54343"/>
    <lineage>
        <taxon>Eukaryota</taxon>
        <taxon>Metazoa</taxon>
        <taxon>Chordata</taxon>
        <taxon>Craniata</taxon>
        <taxon>Vertebrata</taxon>
        <taxon>Euteleostomi</taxon>
        <taxon>Actinopterygii</taxon>
        <taxon>Neopterygii</taxon>
        <taxon>Teleostei</taxon>
        <taxon>Neoteleostei</taxon>
        <taxon>Acanthomorphata</taxon>
        <taxon>Eupercaria</taxon>
        <taxon>Perciformes</taxon>
        <taxon>Percoidei</taxon>
        <taxon>Percidae</taxon>
        <taxon>Etheostomatinae</taxon>
        <taxon>Etheostoma</taxon>
    </lineage>
</organism>
<accession>A0A5J5CEE7</accession>
<keyword evidence="2" id="KW-0732">Signal</keyword>
<keyword evidence="1" id="KW-1015">Disulfide bond</keyword>
<dbReference type="Gene3D" id="3.10.100.10">
    <property type="entry name" value="Mannose-Binding Protein A, subunit A"/>
    <property type="match status" value="1"/>
</dbReference>
<dbReference type="PROSITE" id="PS50041">
    <property type="entry name" value="C_TYPE_LECTIN_2"/>
    <property type="match status" value="1"/>
</dbReference>
<dbReference type="AlphaFoldDB" id="A0A5J5CEE7"/>
<dbReference type="EMBL" id="VOFY01000060">
    <property type="protein sequence ID" value="KAA8578956.1"/>
    <property type="molecule type" value="Genomic_DNA"/>
</dbReference>
<feature type="chain" id="PRO_5023854306" description="C-type lectin domain-containing protein" evidence="2">
    <location>
        <begin position="20"/>
        <end position="156"/>
    </location>
</feature>
<dbReference type="InterPro" id="IPR001304">
    <property type="entry name" value="C-type_lectin-like"/>
</dbReference>